<gene>
    <name evidence="3" type="ORF">GPA26_15790</name>
</gene>
<dbReference type="InterPro" id="IPR016162">
    <property type="entry name" value="Ald_DH_N"/>
</dbReference>
<evidence type="ECO:0000256" key="1">
    <source>
        <dbReference type="ARBA" id="ARBA00023002"/>
    </source>
</evidence>
<organism evidence="3 4">
    <name type="scientific">Aromatoleum petrolei</name>
    <dbReference type="NCBI Taxonomy" id="76116"/>
    <lineage>
        <taxon>Bacteria</taxon>
        <taxon>Pseudomonadati</taxon>
        <taxon>Pseudomonadota</taxon>
        <taxon>Betaproteobacteria</taxon>
        <taxon>Rhodocyclales</taxon>
        <taxon>Rhodocyclaceae</taxon>
        <taxon>Aromatoleum</taxon>
    </lineage>
</organism>
<name>A0ABX1MPQ2_9RHOO</name>
<dbReference type="Gene3D" id="3.40.605.10">
    <property type="entry name" value="Aldehyde Dehydrogenase, Chain A, domain 1"/>
    <property type="match status" value="1"/>
</dbReference>
<feature type="domain" description="Aldehyde dehydrogenase" evidence="2">
    <location>
        <begin position="15"/>
        <end position="68"/>
    </location>
</feature>
<comment type="caution">
    <text evidence="3">The sequence shown here is derived from an EMBL/GenBank/DDBJ whole genome shotgun (WGS) entry which is preliminary data.</text>
</comment>
<dbReference type="Proteomes" id="UP000652074">
    <property type="component" value="Unassembled WGS sequence"/>
</dbReference>
<dbReference type="SUPFAM" id="SSF53720">
    <property type="entry name" value="ALDH-like"/>
    <property type="match status" value="1"/>
</dbReference>
<accession>A0ABX1MPQ2</accession>
<dbReference type="InterPro" id="IPR016161">
    <property type="entry name" value="Ald_DH/histidinol_DH"/>
</dbReference>
<evidence type="ECO:0000259" key="2">
    <source>
        <dbReference type="Pfam" id="PF00171"/>
    </source>
</evidence>
<proteinExistence type="predicted"/>
<dbReference type="RefSeq" id="WP_169207284.1">
    <property type="nucleotide sequence ID" value="NZ_WTVR01000031.1"/>
</dbReference>
<dbReference type="Pfam" id="PF00171">
    <property type="entry name" value="Aldedh"/>
    <property type="match status" value="1"/>
</dbReference>
<keyword evidence="4" id="KW-1185">Reference proteome</keyword>
<evidence type="ECO:0000313" key="4">
    <source>
        <dbReference type="Proteomes" id="UP000652074"/>
    </source>
</evidence>
<sequence length="68" mass="7336">MQVFDMIINGQPVKADSTFEVINPATGEAFACVQAGNAGHVDQAVAAARAAFHDWSRTPDARRKDLLH</sequence>
<dbReference type="PANTHER" id="PTHR11699">
    <property type="entry name" value="ALDEHYDE DEHYDROGENASE-RELATED"/>
    <property type="match status" value="1"/>
</dbReference>
<evidence type="ECO:0000313" key="3">
    <source>
        <dbReference type="EMBL" id="NMF89929.1"/>
    </source>
</evidence>
<reference evidence="3 4" key="1">
    <citation type="submission" date="2019-12" db="EMBL/GenBank/DDBJ databases">
        <title>Comparative genomics gives insights into the taxonomy of the Azoarcus-Aromatoleum group and reveals separate origins of nif in the plant-associated Azoarcus and non-plant-associated Aromatoleum sub-groups.</title>
        <authorList>
            <person name="Lafos M."/>
            <person name="Maluk M."/>
            <person name="Batista M."/>
            <person name="Junghare M."/>
            <person name="Carmona M."/>
            <person name="Faoro H."/>
            <person name="Cruz L.M."/>
            <person name="Battistoni F."/>
            <person name="De Souza E."/>
            <person name="Pedrosa F."/>
            <person name="Chen W.-M."/>
            <person name="Poole P.S."/>
            <person name="Dixon R.A."/>
            <person name="James E.K."/>
        </authorList>
    </citation>
    <scope>NUCLEOTIDE SEQUENCE [LARGE SCALE GENOMIC DNA]</scope>
    <source>
        <strain evidence="3 4">ToN1</strain>
    </source>
</reference>
<protein>
    <submittedName>
        <fullName evidence="3">Aldehyde dehydrogenase family protein</fullName>
    </submittedName>
</protein>
<dbReference type="InterPro" id="IPR015590">
    <property type="entry name" value="Aldehyde_DH_dom"/>
</dbReference>
<dbReference type="EMBL" id="WTVR01000031">
    <property type="protein sequence ID" value="NMF89929.1"/>
    <property type="molecule type" value="Genomic_DNA"/>
</dbReference>
<feature type="non-terminal residue" evidence="3">
    <location>
        <position position="68"/>
    </location>
</feature>
<keyword evidence="1" id="KW-0560">Oxidoreductase</keyword>